<dbReference type="SUPFAM" id="SSF52129">
    <property type="entry name" value="Caspase-like"/>
    <property type="match status" value="1"/>
</dbReference>
<dbReference type="PANTHER" id="PTHR48104">
    <property type="entry name" value="METACASPASE-4"/>
    <property type="match status" value="1"/>
</dbReference>
<reference evidence="3" key="1">
    <citation type="journal article" date="2020" name="mSystems">
        <title>Genome- and Community-Level Interaction Insights into Carbon Utilization and Element Cycling Functions of Hydrothermarchaeota in Hydrothermal Sediment.</title>
        <authorList>
            <person name="Zhou Z."/>
            <person name="Liu Y."/>
            <person name="Xu W."/>
            <person name="Pan J."/>
            <person name="Luo Z.H."/>
            <person name="Li M."/>
        </authorList>
    </citation>
    <scope>NUCLEOTIDE SEQUENCE [LARGE SCALE GENOMIC DNA]</scope>
    <source>
        <strain evidence="3">HyVt-493</strain>
    </source>
</reference>
<dbReference type="Gene3D" id="3.40.50.1460">
    <property type="match status" value="1"/>
</dbReference>
<name>A0A7V2SY17_LEUMU</name>
<dbReference type="Pfam" id="PF24096">
    <property type="entry name" value="DUF7379"/>
    <property type="match status" value="1"/>
</dbReference>
<dbReference type="PANTHER" id="PTHR48104:SF30">
    <property type="entry name" value="METACASPASE-1"/>
    <property type="match status" value="1"/>
</dbReference>
<dbReference type="InterPro" id="IPR029030">
    <property type="entry name" value="Caspase-like_dom_sf"/>
</dbReference>
<evidence type="ECO:0000259" key="1">
    <source>
        <dbReference type="Pfam" id="PF00656"/>
    </source>
</evidence>
<dbReference type="InterPro" id="IPR011600">
    <property type="entry name" value="Pept_C14_caspase"/>
</dbReference>
<comment type="caution">
    <text evidence="3">The sequence shown here is derived from an EMBL/GenBank/DDBJ whole genome shotgun (WGS) entry which is preliminary data.</text>
</comment>
<feature type="domain" description="Peptidase C14 caspase" evidence="1">
    <location>
        <begin position="4"/>
        <end position="264"/>
    </location>
</feature>
<dbReference type="InterPro" id="IPR050452">
    <property type="entry name" value="Metacaspase"/>
</dbReference>
<evidence type="ECO:0000313" key="3">
    <source>
        <dbReference type="EMBL" id="HFC91531.1"/>
    </source>
</evidence>
<dbReference type="InterPro" id="IPR055803">
    <property type="entry name" value="DUF7379"/>
</dbReference>
<gene>
    <name evidence="3" type="ORF">ENJ51_01825</name>
</gene>
<dbReference type="GO" id="GO:0005737">
    <property type="term" value="C:cytoplasm"/>
    <property type="evidence" value="ECO:0007669"/>
    <property type="project" value="TreeGrafter"/>
</dbReference>
<dbReference type="Gene3D" id="3.40.50.1820">
    <property type="entry name" value="alpha/beta hydrolase"/>
    <property type="match status" value="1"/>
</dbReference>
<protein>
    <recommendedName>
        <fullName evidence="4">PGAP1-like protein</fullName>
    </recommendedName>
</protein>
<evidence type="ECO:0008006" key="4">
    <source>
        <dbReference type="Google" id="ProtNLM"/>
    </source>
</evidence>
<dbReference type="SUPFAM" id="SSF53474">
    <property type="entry name" value="alpha/beta-Hydrolases"/>
    <property type="match status" value="1"/>
</dbReference>
<accession>A0A7V2SY17</accession>
<dbReference type="EMBL" id="DRMS01000070">
    <property type="protein sequence ID" value="HFC91531.1"/>
    <property type="molecule type" value="Genomic_DNA"/>
</dbReference>
<dbReference type="GO" id="GO:0004197">
    <property type="term" value="F:cysteine-type endopeptidase activity"/>
    <property type="evidence" value="ECO:0007669"/>
    <property type="project" value="InterPro"/>
</dbReference>
<dbReference type="GO" id="GO:0006508">
    <property type="term" value="P:proteolysis"/>
    <property type="evidence" value="ECO:0007669"/>
    <property type="project" value="InterPro"/>
</dbReference>
<proteinExistence type="predicted"/>
<organism evidence="3">
    <name type="scientific">Leucothrix mucor</name>
    <dbReference type="NCBI Taxonomy" id="45248"/>
    <lineage>
        <taxon>Bacteria</taxon>
        <taxon>Pseudomonadati</taxon>
        <taxon>Pseudomonadota</taxon>
        <taxon>Gammaproteobacteria</taxon>
        <taxon>Thiotrichales</taxon>
        <taxon>Thiotrichaceae</taxon>
        <taxon>Leucothrix</taxon>
    </lineage>
</organism>
<dbReference type="InterPro" id="IPR029058">
    <property type="entry name" value="AB_hydrolase_fold"/>
</dbReference>
<dbReference type="Proteomes" id="UP000885750">
    <property type="component" value="Unassembled WGS sequence"/>
</dbReference>
<feature type="domain" description="DUF7379" evidence="2">
    <location>
        <begin position="903"/>
        <end position="1057"/>
    </location>
</feature>
<dbReference type="AlphaFoldDB" id="A0A7V2SY17"/>
<sequence length="1181" mass="130831">MAIYALLVGVNSYLNDSIRPLNGCKNDVNLMQRTLQERFSVAKDTIQTLTSRSATKDNLVNGFQTHLSQAGDGDTALFYFSGHGSQEPAGKEFWEIDTDRQLETLVCHDSRAGKVTDLADKELSYLISQLGDNGAKVVVIIDSCHSGHVSRAIEEGDSATRQTSGQIEPRALEQFIFYNDALQQGWINDLGNIPQGQHILLSACRDIELSKEKRIDGQLNGIFTHSLCTQLNSQAQSLSYHNLLMRVRALTHKMNRQQTPQIEAILEANTNQPFLGTTIVPLEMITSFKNNQWELDAGLIHGIHLGDEVALHDNDKDLLLIAQVTEVFAGKSILAASANKHKTLLKDLNGLDQAKGVYNSTITHRSVEKLVFSLQGDEAGTSLAREMLRTLSSSHHKSDFIIEAQDDALSQGVDYRLRAKEGQYTISEADNREFRPLFEPVTSATGGYDASSASEALLQLEHLKRWHQKLDLENVGSTNNQLDLDAVQLIIKHNNQELIDSDANLRYDYRQDNPNPNPKPRISLEVRCNPDKAKGDVALYCALLLFDATDASVTSLLDNEAKLLPPTTCSIHFMEGKDFPVQVKQSLFNNGICETEDFLKLIVSDQPFDAKLLAQEGLEIFKAGNRSIANNGTNRGANNLLNLLDQELNFAHTRSFDLHEEPVIPLWFTKTVKIITTRPPEAVDITPNNATIITTDLRIEPHPALSASVSISTLEDATRSLDATQQNTNIIPPLFRDDAMTPSFSFSTSRSVTNDLNILTLHIDSTKNATSGGVDSVTTEQPLVIKVAQPLQKNESILAYSYDGECYLPLGCSSTDRDATKIIIERLPDAVAGTDGDEADKGLFGSIKIMFQKILHDKLGFFQDPTRLALPLFNDHADPYKVSDYEDDAEILIETVEQADKILLMLHGIIGNTKSMAGFSQQVLADDKSIAEHYDCVLTFDYENLNEPIQKTAEILKQKLAAIGLDNQHDKQLDLVVHSMGGLVSRCFIEFNQGDEIVNKLVMLGTPNGGSQIAQSISTGIHSFSDWANNTLAAIINGYITNGLGSFAVAGLVKLLNIGGLTLGQMNPNSNLLKMLETSKQTAIPYYIIAGNTNFLVHNTKEDIRAKFMQRMTKKLKLMSYEQLTKWLYKAPNDIAATVDSIQYLPEDWSPNAKTEEVACNHLSYFENDYVLKILHKILTK</sequence>
<evidence type="ECO:0000259" key="2">
    <source>
        <dbReference type="Pfam" id="PF24096"/>
    </source>
</evidence>
<dbReference type="Pfam" id="PF00656">
    <property type="entry name" value="Peptidase_C14"/>
    <property type="match status" value="1"/>
</dbReference>